<evidence type="ECO:0000256" key="2">
    <source>
        <dbReference type="ARBA" id="ARBA00022448"/>
    </source>
</evidence>
<comment type="subcellular location">
    <subcellularLocation>
        <location evidence="1 7">Cell membrane</location>
        <topology evidence="1 7">Multi-pass membrane protein</topology>
    </subcellularLocation>
</comment>
<dbReference type="InterPro" id="IPR045621">
    <property type="entry name" value="BPD_transp_1_N"/>
</dbReference>
<feature type="transmembrane region" description="Helical" evidence="7">
    <location>
        <begin position="132"/>
        <end position="151"/>
    </location>
</feature>
<dbReference type="InterPro" id="IPR035906">
    <property type="entry name" value="MetI-like_sf"/>
</dbReference>
<reference evidence="10" key="2">
    <citation type="submission" date="2022-06" db="EMBL/GenBank/DDBJ databases">
        <title>Isolation of gut microbiota from human fecal samples.</title>
        <authorList>
            <person name="Pamer E.G."/>
            <person name="Barat B."/>
            <person name="Waligurski E."/>
            <person name="Medina S."/>
            <person name="Paddock L."/>
            <person name="Mostad J."/>
        </authorList>
    </citation>
    <scope>NUCLEOTIDE SEQUENCE</scope>
    <source>
        <strain evidence="10">DFI.9.91</strain>
    </source>
</reference>
<accession>A0AAW5JGL4</accession>
<dbReference type="Proteomes" id="UP001204562">
    <property type="component" value="Unassembled WGS sequence"/>
</dbReference>
<feature type="transmembrane region" description="Helical" evidence="7">
    <location>
        <begin position="9"/>
        <end position="30"/>
    </location>
</feature>
<protein>
    <submittedName>
        <fullName evidence="10">ABC transporter permease</fullName>
    </submittedName>
</protein>
<feature type="transmembrane region" description="Helical" evidence="7">
    <location>
        <begin position="277"/>
        <end position="299"/>
    </location>
</feature>
<feature type="transmembrane region" description="Helical" evidence="7">
    <location>
        <begin position="171"/>
        <end position="192"/>
    </location>
</feature>
<dbReference type="EMBL" id="JAKNJB010000010">
    <property type="protein sequence ID" value="MCG4526859.1"/>
    <property type="molecule type" value="Genomic_DNA"/>
</dbReference>
<evidence type="ECO:0000256" key="6">
    <source>
        <dbReference type="ARBA" id="ARBA00023136"/>
    </source>
</evidence>
<feature type="transmembrane region" description="Helical" evidence="7">
    <location>
        <begin position="228"/>
        <end position="250"/>
    </location>
</feature>
<keyword evidence="2 7" id="KW-0813">Transport</keyword>
<keyword evidence="3" id="KW-1003">Cell membrane</keyword>
<dbReference type="PANTHER" id="PTHR30465">
    <property type="entry name" value="INNER MEMBRANE ABC TRANSPORTER"/>
    <property type="match status" value="1"/>
</dbReference>
<comment type="similarity">
    <text evidence="7">Belongs to the binding-protein-dependent transport system permease family.</text>
</comment>
<dbReference type="AlphaFoldDB" id="A0AAW5JGL4"/>
<name>A0AAW5JGL4_9FIRM</name>
<evidence type="ECO:0000256" key="7">
    <source>
        <dbReference type="RuleBase" id="RU363032"/>
    </source>
</evidence>
<dbReference type="Proteomes" id="UP001200313">
    <property type="component" value="Unassembled WGS sequence"/>
</dbReference>
<organism evidence="10 12">
    <name type="scientific">Intestinimonas massiliensis</name>
    <name type="common">ex Afouda et al. 2020</name>
    <dbReference type="NCBI Taxonomy" id="1673721"/>
    <lineage>
        <taxon>Bacteria</taxon>
        <taxon>Bacillati</taxon>
        <taxon>Bacillota</taxon>
        <taxon>Clostridia</taxon>
        <taxon>Eubacteriales</taxon>
        <taxon>Intestinimonas</taxon>
    </lineage>
</organism>
<evidence type="ECO:0000313" key="10">
    <source>
        <dbReference type="EMBL" id="MCQ4768947.1"/>
    </source>
</evidence>
<dbReference type="InterPro" id="IPR000515">
    <property type="entry name" value="MetI-like"/>
</dbReference>
<dbReference type="Pfam" id="PF19300">
    <property type="entry name" value="BPD_transp_1_N"/>
    <property type="match status" value="1"/>
</dbReference>
<dbReference type="RefSeq" id="WP_238073737.1">
    <property type="nucleotide sequence ID" value="NZ_JAKNJB010000010.1"/>
</dbReference>
<feature type="transmembrane region" description="Helical" evidence="7">
    <location>
        <begin position="100"/>
        <end position="120"/>
    </location>
</feature>
<keyword evidence="11" id="KW-1185">Reference proteome</keyword>
<dbReference type="Pfam" id="PF00528">
    <property type="entry name" value="BPD_transp_1"/>
    <property type="match status" value="1"/>
</dbReference>
<evidence type="ECO:0000313" key="12">
    <source>
        <dbReference type="Proteomes" id="UP001204562"/>
    </source>
</evidence>
<dbReference type="CDD" id="cd06261">
    <property type="entry name" value="TM_PBP2"/>
    <property type="match status" value="1"/>
</dbReference>
<proteinExistence type="inferred from homology"/>
<comment type="caution">
    <text evidence="10">The sequence shown here is derived from an EMBL/GenBank/DDBJ whole genome shotgun (WGS) entry which is preliminary data.</text>
</comment>
<dbReference type="PROSITE" id="PS50928">
    <property type="entry name" value="ABC_TM1"/>
    <property type="match status" value="1"/>
</dbReference>
<dbReference type="GO" id="GO:0005886">
    <property type="term" value="C:plasma membrane"/>
    <property type="evidence" value="ECO:0007669"/>
    <property type="project" value="UniProtKB-SubCell"/>
</dbReference>
<evidence type="ECO:0000313" key="9">
    <source>
        <dbReference type="EMBL" id="MCG4526859.1"/>
    </source>
</evidence>
<evidence type="ECO:0000256" key="5">
    <source>
        <dbReference type="ARBA" id="ARBA00022989"/>
    </source>
</evidence>
<sequence>MFKYILKRLAFAVAALFIITAVIFSLLRLMPVEGYFPNFDKMSPEMIQNGLENLGLNDPLPEQLFRFYRDLFHGDLGTSWIYQPKVPITEILARKVPVSLTLGCIAMALALVVGIPLGVAMSRYKGRLPDKLGTGFIVLLNAVPVVVYYLVIQLYGSRAFNLPMLYSKNDVRTWILPILCLSLANIAEYAMWMRRYMVDQLNSDYVKLALAKGVSRRNIMYHHVLRNAFVPIIQLLPTSFLNTIIGSIYVESLFSVPGMGGLLVDVIKRQDNTMVQALVLIFATVGILGLLLGDLFMTLADPRIRLDQKGGAR</sequence>
<evidence type="ECO:0000256" key="3">
    <source>
        <dbReference type="ARBA" id="ARBA00022475"/>
    </source>
</evidence>
<evidence type="ECO:0000313" key="11">
    <source>
        <dbReference type="Proteomes" id="UP001200313"/>
    </source>
</evidence>
<keyword evidence="6 7" id="KW-0472">Membrane</keyword>
<evidence type="ECO:0000256" key="4">
    <source>
        <dbReference type="ARBA" id="ARBA00022692"/>
    </source>
</evidence>
<evidence type="ECO:0000259" key="8">
    <source>
        <dbReference type="PROSITE" id="PS50928"/>
    </source>
</evidence>
<keyword evidence="4 7" id="KW-0812">Transmembrane</keyword>
<evidence type="ECO:0000256" key="1">
    <source>
        <dbReference type="ARBA" id="ARBA00004651"/>
    </source>
</evidence>
<feature type="domain" description="ABC transmembrane type-1" evidence="8">
    <location>
        <begin position="96"/>
        <end position="293"/>
    </location>
</feature>
<dbReference type="GO" id="GO:0055085">
    <property type="term" value="P:transmembrane transport"/>
    <property type="evidence" value="ECO:0007669"/>
    <property type="project" value="InterPro"/>
</dbReference>
<reference evidence="9 11" key="1">
    <citation type="submission" date="2022-01" db="EMBL/GenBank/DDBJ databases">
        <title>Collection of gut derived symbiotic bacterial strains cultured from healthy donors.</title>
        <authorList>
            <person name="Lin H."/>
            <person name="Kohout C."/>
            <person name="Waligurski E."/>
            <person name="Pamer E.G."/>
        </authorList>
    </citation>
    <scope>NUCLEOTIDE SEQUENCE [LARGE SCALE GENOMIC DNA]</scope>
    <source>
        <strain evidence="9 11">DFI.3.7</strain>
    </source>
</reference>
<dbReference type="SUPFAM" id="SSF161098">
    <property type="entry name" value="MetI-like"/>
    <property type="match status" value="1"/>
</dbReference>
<gene>
    <name evidence="9" type="ORF">L0P79_07175</name>
    <name evidence="10" type="ORF">NE579_00510</name>
</gene>
<dbReference type="PANTHER" id="PTHR30465:SF0">
    <property type="entry name" value="OLIGOPEPTIDE TRANSPORT SYSTEM PERMEASE PROTEIN APPB"/>
    <property type="match status" value="1"/>
</dbReference>
<dbReference type="Gene3D" id="1.10.3720.10">
    <property type="entry name" value="MetI-like"/>
    <property type="match status" value="1"/>
</dbReference>
<dbReference type="EMBL" id="JANFYS010000001">
    <property type="protein sequence ID" value="MCQ4768947.1"/>
    <property type="molecule type" value="Genomic_DNA"/>
</dbReference>
<keyword evidence="5 7" id="KW-1133">Transmembrane helix</keyword>